<dbReference type="OrthoDB" id="9764268at2"/>
<dbReference type="EC" id="3.4.11.-" evidence="10"/>
<dbReference type="AlphaFoldDB" id="A0A329UBQ2"/>
<dbReference type="Pfam" id="PF02127">
    <property type="entry name" value="Peptidase_M18"/>
    <property type="match status" value="1"/>
</dbReference>
<keyword evidence="3 9" id="KW-0031">Aminopeptidase</keyword>
<dbReference type="NCBIfam" id="NF002759">
    <property type="entry name" value="PRK02813.1"/>
    <property type="match status" value="1"/>
</dbReference>
<keyword evidence="4 9" id="KW-0645">Protease</keyword>
<comment type="caution">
    <text evidence="12">The sequence shown here is derived from an EMBL/GenBank/DDBJ whole genome shotgun (WGS) entry which is preliminary data.</text>
</comment>
<evidence type="ECO:0000256" key="10">
    <source>
        <dbReference type="RuleBase" id="RU004387"/>
    </source>
</evidence>
<evidence type="ECO:0000256" key="1">
    <source>
        <dbReference type="ARBA" id="ARBA00001947"/>
    </source>
</evidence>
<dbReference type="GO" id="GO:0005737">
    <property type="term" value="C:cytoplasm"/>
    <property type="evidence" value="ECO:0007669"/>
    <property type="project" value="UniProtKB-ARBA"/>
</dbReference>
<dbReference type="RefSeq" id="WP_112148542.1">
    <property type="nucleotide sequence ID" value="NZ_PRLE01000003.1"/>
</dbReference>
<evidence type="ECO:0000256" key="2">
    <source>
        <dbReference type="ARBA" id="ARBA00008290"/>
    </source>
</evidence>
<keyword evidence="5 9" id="KW-0479">Metal-binding</keyword>
<dbReference type="Gene3D" id="2.30.250.10">
    <property type="entry name" value="Aminopeptidase i, Domain 2"/>
    <property type="match status" value="1"/>
</dbReference>
<protein>
    <recommendedName>
        <fullName evidence="10">M18 family aminopeptidase</fullName>
        <ecNumber evidence="10">3.4.11.-</ecNumber>
    </recommendedName>
</protein>
<dbReference type="GO" id="GO:0008237">
    <property type="term" value="F:metallopeptidase activity"/>
    <property type="evidence" value="ECO:0007669"/>
    <property type="project" value="UniProtKB-KW"/>
</dbReference>
<dbReference type="SUPFAM" id="SSF101821">
    <property type="entry name" value="Aminopeptidase/glucanase lid domain"/>
    <property type="match status" value="1"/>
</dbReference>
<reference evidence="12 13" key="1">
    <citation type="submission" date="2018-02" db="EMBL/GenBank/DDBJ databases">
        <title>Complete genome sequencing of Faecalibacterium prausnitzii strains isolated from the human gut.</title>
        <authorList>
            <person name="Fitzgerald B.C."/>
            <person name="Shkoporov A.N."/>
            <person name="Ross P.R."/>
            <person name="Hill C."/>
        </authorList>
    </citation>
    <scope>NUCLEOTIDE SEQUENCE [LARGE SCALE GENOMIC DNA]</scope>
    <source>
        <strain evidence="12 13">APC923/61-1</strain>
    </source>
</reference>
<accession>A0A329UBQ2</accession>
<dbReference type="InterPro" id="IPR001948">
    <property type="entry name" value="Peptidase_M18"/>
</dbReference>
<evidence type="ECO:0000256" key="11">
    <source>
        <dbReference type="SAM" id="MobiDB-lite"/>
    </source>
</evidence>
<dbReference type="SUPFAM" id="SSF53187">
    <property type="entry name" value="Zn-dependent exopeptidases"/>
    <property type="match status" value="1"/>
</dbReference>
<dbReference type="PRINTS" id="PR00932">
    <property type="entry name" value="AMINO1PTASE"/>
</dbReference>
<dbReference type="GO" id="GO:0008270">
    <property type="term" value="F:zinc ion binding"/>
    <property type="evidence" value="ECO:0007669"/>
    <property type="project" value="InterPro"/>
</dbReference>
<feature type="region of interest" description="Disordered" evidence="11">
    <location>
        <begin position="304"/>
        <end position="323"/>
    </location>
</feature>
<evidence type="ECO:0000256" key="9">
    <source>
        <dbReference type="RuleBase" id="RU004386"/>
    </source>
</evidence>
<keyword evidence="8 9" id="KW-0482">Metalloprotease</keyword>
<comment type="cofactor">
    <cofactor evidence="1 10">
        <name>Zn(2+)</name>
        <dbReference type="ChEBI" id="CHEBI:29105"/>
    </cofactor>
</comment>
<dbReference type="GO" id="GO:0006508">
    <property type="term" value="P:proteolysis"/>
    <property type="evidence" value="ECO:0007669"/>
    <property type="project" value="UniProtKB-KW"/>
</dbReference>
<keyword evidence="6 9" id="KW-0378">Hydrolase</keyword>
<dbReference type="PANTHER" id="PTHR28570">
    <property type="entry name" value="ASPARTYL AMINOPEPTIDASE"/>
    <property type="match status" value="1"/>
</dbReference>
<evidence type="ECO:0000256" key="3">
    <source>
        <dbReference type="ARBA" id="ARBA00022438"/>
    </source>
</evidence>
<evidence type="ECO:0000313" key="12">
    <source>
        <dbReference type="EMBL" id="RAW59601.1"/>
    </source>
</evidence>
<evidence type="ECO:0000256" key="8">
    <source>
        <dbReference type="ARBA" id="ARBA00023049"/>
    </source>
</evidence>
<dbReference type="Gene3D" id="3.40.630.10">
    <property type="entry name" value="Zn peptidases"/>
    <property type="match status" value="1"/>
</dbReference>
<dbReference type="PANTHER" id="PTHR28570:SF3">
    <property type="entry name" value="ASPARTYL AMINOPEPTIDASE"/>
    <property type="match status" value="1"/>
</dbReference>
<gene>
    <name evidence="12" type="ORF">C4N22_07760</name>
</gene>
<evidence type="ECO:0000256" key="4">
    <source>
        <dbReference type="ARBA" id="ARBA00022670"/>
    </source>
</evidence>
<proteinExistence type="inferred from homology"/>
<name>A0A329UBQ2_9FIRM</name>
<evidence type="ECO:0000256" key="5">
    <source>
        <dbReference type="ARBA" id="ARBA00022723"/>
    </source>
</evidence>
<comment type="similarity">
    <text evidence="2 9">Belongs to the peptidase M18 family.</text>
</comment>
<evidence type="ECO:0000256" key="6">
    <source>
        <dbReference type="ARBA" id="ARBA00022801"/>
    </source>
</evidence>
<evidence type="ECO:0000313" key="13">
    <source>
        <dbReference type="Proteomes" id="UP000250583"/>
    </source>
</evidence>
<dbReference type="Proteomes" id="UP000250583">
    <property type="component" value="Unassembled WGS sequence"/>
</dbReference>
<evidence type="ECO:0000256" key="7">
    <source>
        <dbReference type="ARBA" id="ARBA00022833"/>
    </source>
</evidence>
<keyword evidence="7 9" id="KW-0862">Zinc</keyword>
<dbReference type="InterPro" id="IPR023358">
    <property type="entry name" value="Peptidase_M18_dom2"/>
</dbReference>
<organism evidence="12 13">
    <name type="scientific">Faecalibacterium prausnitzii</name>
    <dbReference type="NCBI Taxonomy" id="853"/>
    <lineage>
        <taxon>Bacteria</taxon>
        <taxon>Bacillati</taxon>
        <taxon>Bacillota</taxon>
        <taxon>Clostridia</taxon>
        <taxon>Eubacteriales</taxon>
        <taxon>Oscillospiraceae</taxon>
        <taxon>Faecalibacterium</taxon>
    </lineage>
</organism>
<dbReference type="EMBL" id="PRLE01000003">
    <property type="protein sequence ID" value="RAW59601.1"/>
    <property type="molecule type" value="Genomic_DNA"/>
</dbReference>
<dbReference type="GO" id="GO:0004177">
    <property type="term" value="F:aminopeptidase activity"/>
    <property type="evidence" value="ECO:0007669"/>
    <property type="project" value="UniProtKB-KW"/>
</dbReference>
<sequence length="437" mass="46980">MNHEFSIDGLFDFLNAGVSAFHSTTAAAAILEENGYQNCPESAAWQLAPGGKYYTTRNGSAIMAWRMPKGPLTGWHAAASHSDSPTWRVKKLDCAEDKVFAKAETEGYGGMIMPSWLDRPLSVAGRVLVETESGIESRLVHPDRAVACIPNLCIHFNRDLNNGMKYNPQVDLQPIFGAAGGSLRAVLAREAGVKPEEIVDADIVLCTREKAERLGLNGEYFMSGRIDDLECAYTTLWGFLQGRGEEEGRGDVWVMFDNEEVGSSSRQGACGTLFADVLSRVEESLGVTKEQSIRARTNTLLLSADNGHATHPNHPEKSDPANPIVMGGGVLLKTNASQKYTTSGFTGAAFSAICKKAGVPVQTCANRADVPGGSTLGNLLGHQILMPMVDIGLGQLAMHSAMETASCADAEYMAKAVAAYYNTPIFQPKDGEWKLGL</sequence>